<keyword evidence="1" id="KW-0472">Membrane</keyword>
<keyword evidence="3" id="KW-1185">Reference proteome</keyword>
<feature type="transmembrane region" description="Helical" evidence="1">
    <location>
        <begin position="77"/>
        <end position="110"/>
    </location>
</feature>
<comment type="caution">
    <text evidence="2">The sequence shown here is derived from an EMBL/GenBank/DDBJ whole genome shotgun (WGS) entry which is preliminary data.</text>
</comment>
<reference evidence="2 3" key="1">
    <citation type="journal article" date="2023" name="Plants (Basel)">
        <title>Bridging the Gap: Combining Genomics and Transcriptomics Approaches to Understand Stylosanthes scabra, an Orphan Legume from the Brazilian Caatinga.</title>
        <authorList>
            <person name="Ferreira-Neto J.R.C."/>
            <person name="da Silva M.D."/>
            <person name="Binneck E."/>
            <person name="de Melo N.F."/>
            <person name="da Silva R.H."/>
            <person name="de Melo A.L.T.M."/>
            <person name="Pandolfi V."/>
            <person name="Bustamante F.O."/>
            <person name="Brasileiro-Vidal A.C."/>
            <person name="Benko-Iseppon A.M."/>
        </authorList>
    </citation>
    <scope>NUCLEOTIDE SEQUENCE [LARGE SCALE GENOMIC DNA]</scope>
    <source>
        <tissue evidence="2">Leaves</tissue>
    </source>
</reference>
<protein>
    <submittedName>
        <fullName evidence="2">Uncharacterized protein</fullName>
    </submittedName>
</protein>
<gene>
    <name evidence="2" type="ORF">PIB30_051817</name>
</gene>
<accession>A0ABU6WJN4</accession>
<evidence type="ECO:0000313" key="2">
    <source>
        <dbReference type="EMBL" id="MED6184888.1"/>
    </source>
</evidence>
<keyword evidence="1" id="KW-0812">Transmembrane</keyword>
<organism evidence="2 3">
    <name type="scientific">Stylosanthes scabra</name>
    <dbReference type="NCBI Taxonomy" id="79078"/>
    <lineage>
        <taxon>Eukaryota</taxon>
        <taxon>Viridiplantae</taxon>
        <taxon>Streptophyta</taxon>
        <taxon>Embryophyta</taxon>
        <taxon>Tracheophyta</taxon>
        <taxon>Spermatophyta</taxon>
        <taxon>Magnoliopsida</taxon>
        <taxon>eudicotyledons</taxon>
        <taxon>Gunneridae</taxon>
        <taxon>Pentapetalae</taxon>
        <taxon>rosids</taxon>
        <taxon>fabids</taxon>
        <taxon>Fabales</taxon>
        <taxon>Fabaceae</taxon>
        <taxon>Papilionoideae</taxon>
        <taxon>50 kb inversion clade</taxon>
        <taxon>dalbergioids sensu lato</taxon>
        <taxon>Dalbergieae</taxon>
        <taxon>Pterocarpus clade</taxon>
        <taxon>Stylosanthes</taxon>
    </lineage>
</organism>
<name>A0ABU6WJN4_9FABA</name>
<evidence type="ECO:0000256" key="1">
    <source>
        <dbReference type="SAM" id="Phobius"/>
    </source>
</evidence>
<proteinExistence type="predicted"/>
<sequence>MSLPPVMEVSSATVFSPTVDSGLFCSLSAAVEKFVAEFPAPTSSSIFLQFPVIAVVVVETVLLNLNMKLRLMIAELMLDLSYLLIFLLLVAAIEISILVLLLLIFSLIHIPPKHHLI</sequence>
<keyword evidence="1" id="KW-1133">Transmembrane helix</keyword>
<dbReference type="Proteomes" id="UP001341840">
    <property type="component" value="Unassembled WGS sequence"/>
</dbReference>
<evidence type="ECO:0000313" key="3">
    <source>
        <dbReference type="Proteomes" id="UP001341840"/>
    </source>
</evidence>
<feature type="transmembrane region" description="Helical" evidence="1">
    <location>
        <begin position="46"/>
        <end position="65"/>
    </location>
</feature>
<dbReference type="EMBL" id="JASCZI010181613">
    <property type="protein sequence ID" value="MED6184888.1"/>
    <property type="molecule type" value="Genomic_DNA"/>
</dbReference>